<dbReference type="AlphaFoldDB" id="A0A1G2C6Q7"/>
<keyword evidence="7" id="KW-0804">Transcription</keyword>
<dbReference type="NCBIfam" id="NF003519">
    <property type="entry name" value="PRK05182.2-5"/>
    <property type="match status" value="1"/>
</dbReference>
<feature type="domain" description="DNA-directed RNA polymerase RpoA/D/Rpb3-type" evidence="12">
    <location>
        <begin position="21"/>
        <end position="229"/>
    </location>
</feature>
<dbReference type="GO" id="GO:0003677">
    <property type="term" value="F:DNA binding"/>
    <property type="evidence" value="ECO:0007669"/>
    <property type="project" value="InterPro"/>
</dbReference>
<keyword evidence="5" id="KW-0808">Transferase</keyword>
<dbReference type="GO" id="GO:0046983">
    <property type="term" value="F:protein dimerization activity"/>
    <property type="evidence" value="ECO:0007669"/>
    <property type="project" value="InterPro"/>
</dbReference>
<dbReference type="GO" id="GO:0005737">
    <property type="term" value="C:cytoplasm"/>
    <property type="evidence" value="ECO:0007669"/>
    <property type="project" value="UniProtKB-ARBA"/>
</dbReference>
<comment type="catalytic activity">
    <reaction evidence="10">
        <text>RNA(n) + a ribonucleoside 5'-triphosphate = RNA(n+1) + diphosphate</text>
        <dbReference type="Rhea" id="RHEA:21248"/>
        <dbReference type="Rhea" id="RHEA-COMP:14527"/>
        <dbReference type="Rhea" id="RHEA-COMP:17342"/>
        <dbReference type="ChEBI" id="CHEBI:33019"/>
        <dbReference type="ChEBI" id="CHEBI:61557"/>
        <dbReference type="ChEBI" id="CHEBI:140395"/>
        <dbReference type="EC" id="2.7.7.6"/>
    </reaction>
</comment>
<dbReference type="SMART" id="SM00662">
    <property type="entry name" value="RPOLD"/>
    <property type="match status" value="1"/>
</dbReference>
<name>A0A1G2C6Q7_9BACT</name>
<evidence type="ECO:0000256" key="7">
    <source>
        <dbReference type="ARBA" id="ARBA00023163"/>
    </source>
</evidence>
<proteinExistence type="inferred from homology"/>
<evidence type="ECO:0000313" key="14">
    <source>
        <dbReference type="Proteomes" id="UP000176349"/>
    </source>
</evidence>
<dbReference type="GO" id="GO:0003899">
    <property type="term" value="F:DNA-directed RNA polymerase activity"/>
    <property type="evidence" value="ECO:0007669"/>
    <property type="project" value="UniProtKB-EC"/>
</dbReference>
<dbReference type="InterPro" id="IPR036603">
    <property type="entry name" value="RBP11-like"/>
</dbReference>
<sequence>MELIHLSEGVVLKTVSETDTEGVFEIEGLYTGYGLTIGNALRRTLLSSLPGAAVTQIKIKGAGHEFTTIEGVLEDMVEIALNLKKVRFLMHTNEPQVLSLKVKGEKNVTAADVKGNSQVELVNPDAHIATLTAKGAELDMELTVERGLGYLPVDARKMEKLPIGTIAIDAMFSPVIRVTYSVDNMRVGERTDYNRLRITIATDGTITPSAALHKSANILRDHFEKTSAVEVRQAAAQPAPASAKPKRKRAAKKKEEE</sequence>
<dbReference type="InterPro" id="IPR011263">
    <property type="entry name" value="DNA-dir_RNA_pol_RpoA/D/Rpb3"/>
</dbReference>
<keyword evidence="6" id="KW-0548">Nucleotidyltransferase</keyword>
<evidence type="ECO:0000256" key="11">
    <source>
        <dbReference type="SAM" id="MobiDB-lite"/>
    </source>
</evidence>
<evidence type="ECO:0000256" key="10">
    <source>
        <dbReference type="ARBA" id="ARBA00048552"/>
    </source>
</evidence>
<dbReference type="Proteomes" id="UP000176349">
    <property type="component" value="Unassembled WGS sequence"/>
</dbReference>
<dbReference type="Gene3D" id="2.170.120.12">
    <property type="entry name" value="DNA-directed RNA polymerase, insert domain"/>
    <property type="match status" value="1"/>
</dbReference>
<evidence type="ECO:0000256" key="9">
    <source>
        <dbReference type="ARBA" id="ARBA00033070"/>
    </source>
</evidence>
<evidence type="ECO:0000256" key="3">
    <source>
        <dbReference type="ARBA" id="ARBA00015972"/>
    </source>
</evidence>
<evidence type="ECO:0000256" key="5">
    <source>
        <dbReference type="ARBA" id="ARBA00022679"/>
    </source>
</evidence>
<dbReference type="NCBIfam" id="TIGR02027">
    <property type="entry name" value="rpoA"/>
    <property type="match status" value="1"/>
</dbReference>
<evidence type="ECO:0000256" key="4">
    <source>
        <dbReference type="ARBA" id="ARBA00022478"/>
    </source>
</evidence>
<protein>
    <recommendedName>
        <fullName evidence="3">DNA-directed RNA polymerase subunit alpha</fullName>
        <ecNumber evidence="2">2.7.7.6</ecNumber>
    </recommendedName>
    <alternativeName>
        <fullName evidence="9">RNA polymerase subunit alpha</fullName>
    </alternativeName>
    <alternativeName>
        <fullName evidence="8">Transcriptase subunit alpha</fullName>
    </alternativeName>
</protein>
<reference evidence="13 14" key="1">
    <citation type="journal article" date="2016" name="Nat. Commun.">
        <title>Thousands of microbial genomes shed light on interconnected biogeochemical processes in an aquifer system.</title>
        <authorList>
            <person name="Anantharaman K."/>
            <person name="Brown C.T."/>
            <person name="Hug L.A."/>
            <person name="Sharon I."/>
            <person name="Castelle C.J."/>
            <person name="Probst A.J."/>
            <person name="Thomas B.C."/>
            <person name="Singh A."/>
            <person name="Wilkins M.J."/>
            <person name="Karaoz U."/>
            <person name="Brodie E.L."/>
            <person name="Williams K.H."/>
            <person name="Hubbard S.S."/>
            <person name="Banfield J.F."/>
        </authorList>
    </citation>
    <scope>NUCLEOTIDE SEQUENCE [LARGE SCALE GENOMIC DNA]</scope>
</reference>
<dbReference type="InterPro" id="IPR011773">
    <property type="entry name" value="DNA-dir_RpoA"/>
</dbReference>
<dbReference type="EMBL" id="MHKV01000025">
    <property type="protein sequence ID" value="OGY97055.1"/>
    <property type="molecule type" value="Genomic_DNA"/>
</dbReference>
<dbReference type="Pfam" id="PF01000">
    <property type="entry name" value="RNA_pol_A_bac"/>
    <property type="match status" value="1"/>
</dbReference>
<dbReference type="SUPFAM" id="SSF56553">
    <property type="entry name" value="Insert subdomain of RNA polymerase alpha subunit"/>
    <property type="match status" value="1"/>
</dbReference>
<dbReference type="InterPro" id="IPR036643">
    <property type="entry name" value="RNApol_insert_sf"/>
</dbReference>
<dbReference type="SUPFAM" id="SSF55257">
    <property type="entry name" value="RBP11-like subunits of RNA polymerase"/>
    <property type="match status" value="1"/>
</dbReference>
<dbReference type="EC" id="2.7.7.6" evidence="2"/>
<dbReference type="Pfam" id="PF01193">
    <property type="entry name" value="RNA_pol_L"/>
    <property type="match status" value="1"/>
</dbReference>
<organism evidence="13 14">
    <name type="scientific">Candidatus Liptonbacteria bacterium GWC1_60_9</name>
    <dbReference type="NCBI Taxonomy" id="1798645"/>
    <lineage>
        <taxon>Bacteria</taxon>
        <taxon>Candidatus Liptoniibacteriota</taxon>
    </lineage>
</organism>
<dbReference type="GO" id="GO:0000428">
    <property type="term" value="C:DNA-directed RNA polymerase complex"/>
    <property type="evidence" value="ECO:0007669"/>
    <property type="project" value="UniProtKB-KW"/>
</dbReference>
<keyword evidence="4 13" id="KW-0240">DNA-directed RNA polymerase</keyword>
<evidence type="ECO:0000259" key="12">
    <source>
        <dbReference type="SMART" id="SM00662"/>
    </source>
</evidence>
<dbReference type="CDD" id="cd06928">
    <property type="entry name" value="RNAP_alpha_NTD"/>
    <property type="match status" value="1"/>
</dbReference>
<accession>A0A1G2C6Q7</accession>
<feature type="compositionally biased region" description="Basic residues" evidence="11">
    <location>
        <begin position="244"/>
        <end position="257"/>
    </location>
</feature>
<evidence type="ECO:0000256" key="6">
    <source>
        <dbReference type="ARBA" id="ARBA00022695"/>
    </source>
</evidence>
<comment type="caution">
    <text evidence="13">The sequence shown here is derived from an EMBL/GenBank/DDBJ whole genome shotgun (WGS) entry which is preliminary data.</text>
</comment>
<evidence type="ECO:0000256" key="2">
    <source>
        <dbReference type="ARBA" id="ARBA00012418"/>
    </source>
</evidence>
<gene>
    <name evidence="13" type="ORF">A2128_00720</name>
</gene>
<feature type="compositionally biased region" description="Low complexity" evidence="11">
    <location>
        <begin position="232"/>
        <end position="243"/>
    </location>
</feature>
<dbReference type="Gene3D" id="3.30.1360.10">
    <property type="entry name" value="RNA polymerase, RBP11-like subunit"/>
    <property type="match status" value="1"/>
</dbReference>
<dbReference type="InterPro" id="IPR011262">
    <property type="entry name" value="DNA-dir_RNA_pol_insert"/>
</dbReference>
<evidence type="ECO:0000313" key="13">
    <source>
        <dbReference type="EMBL" id="OGY97055.1"/>
    </source>
</evidence>
<dbReference type="FunFam" id="2.170.120.12:FF:000001">
    <property type="entry name" value="DNA-directed RNA polymerase subunit alpha"/>
    <property type="match status" value="1"/>
</dbReference>
<comment type="similarity">
    <text evidence="1">Belongs to the RNA polymerase alpha chain family.</text>
</comment>
<evidence type="ECO:0000256" key="1">
    <source>
        <dbReference type="ARBA" id="ARBA00007123"/>
    </source>
</evidence>
<dbReference type="GO" id="GO:0006351">
    <property type="term" value="P:DNA-templated transcription"/>
    <property type="evidence" value="ECO:0007669"/>
    <property type="project" value="InterPro"/>
</dbReference>
<feature type="region of interest" description="Disordered" evidence="11">
    <location>
        <begin position="230"/>
        <end position="257"/>
    </location>
</feature>
<evidence type="ECO:0000256" key="8">
    <source>
        <dbReference type="ARBA" id="ARBA00032524"/>
    </source>
</evidence>